<dbReference type="AlphaFoldDB" id="A0AAD7WP02"/>
<evidence type="ECO:0000256" key="3">
    <source>
        <dbReference type="ARBA" id="ARBA00022692"/>
    </source>
</evidence>
<evidence type="ECO:0000256" key="11">
    <source>
        <dbReference type="SAM" id="SignalP"/>
    </source>
</evidence>
<dbReference type="PRINTS" id="PR00213">
    <property type="entry name" value="MYELINP0"/>
</dbReference>
<proteinExistence type="inferred from homology"/>
<sequence>MGWRIPWRLCPNNAVFQCLIIGFALWQASPMDVRTPSELQAVNGSAITLGCTFISTHHITTRMSVDWSYRPQNGGPLDSFFYFYSEVHLPQHGQFKGRVQWIGRPAQGEASILLLNTTLKDNGTYTCTVKNPPDAHGVPGSIQLTVVPKQLSVRFSDVAVLMALVLLPSVIIAPVLLGRMCCLGRPCCSKQAKPKPKGQGLHSPIEVTEREELVNKKPGLKGQEKPLTCCEIYFQDSDCDDYYIHNDKLPEAAVAETPC</sequence>
<dbReference type="PROSITE" id="PS50835">
    <property type="entry name" value="IG_LIKE"/>
    <property type="match status" value="1"/>
</dbReference>
<feature type="transmembrane region" description="Helical" evidence="10">
    <location>
        <begin position="158"/>
        <end position="177"/>
    </location>
</feature>
<comment type="subcellular location">
    <subcellularLocation>
        <location evidence="1">Membrane</location>
        <topology evidence="1">Single-pass type I membrane protein</topology>
    </subcellularLocation>
</comment>
<dbReference type="SMART" id="SM00406">
    <property type="entry name" value="IGv"/>
    <property type="match status" value="1"/>
</dbReference>
<keyword evidence="9" id="KW-0393">Immunoglobulin domain</keyword>
<accession>A0AAD7WP02</accession>
<evidence type="ECO:0000256" key="5">
    <source>
        <dbReference type="ARBA" id="ARBA00022989"/>
    </source>
</evidence>
<keyword evidence="5 10" id="KW-1133">Transmembrane helix</keyword>
<dbReference type="Pfam" id="PF07686">
    <property type="entry name" value="V-set"/>
    <property type="match status" value="1"/>
</dbReference>
<keyword evidence="3 10" id="KW-0812">Transmembrane</keyword>
<feature type="chain" id="PRO_5042079401" description="Ig-like domain-containing protein" evidence="11">
    <location>
        <begin position="31"/>
        <end position="259"/>
    </location>
</feature>
<dbReference type="FunFam" id="2.60.40.10:FF:000193">
    <property type="entry name" value="Myelin protein zero-like 1 like"/>
    <property type="match status" value="1"/>
</dbReference>
<dbReference type="GO" id="GO:0005886">
    <property type="term" value="C:plasma membrane"/>
    <property type="evidence" value="ECO:0007669"/>
    <property type="project" value="TreeGrafter"/>
</dbReference>
<dbReference type="SMART" id="SM00409">
    <property type="entry name" value="IG"/>
    <property type="match status" value="1"/>
</dbReference>
<evidence type="ECO:0000256" key="10">
    <source>
        <dbReference type="SAM" id="Phobius"/>
    </source>
</evidence>
<dbReference type="PANTHER" id="PTHR13869">
    <property type="entry name" value="MYELIN P0 RELATED"/>
    <property type="match status" value="1"/>
</dbReference>
<dbReference type="SUPFAM" id="SSF48726">
    <property type="entry name" value="Immunoglobulin"/>
    <property type="match status" value="1"/>
</dbReference>
<evidence type="ECO:0000256" key="2">
    <source>
        <dbReference type="ARBA" id="ARBA00007180"/>
    </source>
</evidence>
<dbReference type="Gene3D" id="2.60.40.10">
    <property type="entry name" value="Immunoglobulins"/>
    <property type="match status" value="1"/>
</dbReference>
<comment type="similarity">
    <text evidence="2">Belongs to the myelin P0 protein family.</text>
</comment>
<dbReference type="EMBL" id="JAINUG010000056">
    <property type="protein sequence ID" value="KAJ8403725.1"/>
    <property type="molecule type" value="Genomic_DNA"/>
</dbReference>
<reference evidence="13" key="1">
    <citation type="journal article" date="2023" name="Science">
        <title>Genome structures resolve the early diversification of teleost fishes.</title>
        <authorList>
            <person name="Parey E."/>
            <person name="Louis A."/>
            <person name="Montfort J."/>
            <person name="Bouchez O."/>
            <person name="Roques C."/>
            <person name="Iampietro C."/>
            <person name="Lluch J."/>
            <person name="Castinel A."/>
            <person name="Donnadieu C."/>
            <person name="Desvignes T."/>
            <person name="Floi Bucao C."/>
            <person name="Jouanno E."/>
            <person name="Wen M."/>
            <person name="Mejri S."/>
            <person name="Dirks R."/>
            <person name="Jansen H."/>
            <person name="Henkel C."/>
            <person name="Chen W.J."/>
            <person name="Zahm M."/>
            <person name="Cabau C."/>
            <person name="Klopp C."/>
            <person name="Thompson A.W."/>
            <person name="Robinson-Rechavi M."/>
            <person name="Braasch I."/>
            <person name="Lecointre G."/>
            <person name="Bobe J."/>
            <person name="Postlethwait J.H."/>
            <person name="Berthelot C."/>
            <person name="Roest Crollius H."/>
            <person name="Guiguen Y."/>
        </authorList>
    </citation>
    <scope>NUCLEOTIDE SEQUENCE</scope>
    <source>
        <strain evidence="13">NC1722</strain>
    </source>
</reference>
<evidence type="ECO:0000313" key="13">
    <source>
        <dbReference type="EMBL" id="KAJ8403725.1"/>
    </source>
</evidence>
<dbReference type="Proteomes" id="UP001221898">
    <property type="component" value="Unassembled WGS sequence"/>
</dbReference>
<evidence type="ECO:0000256" key="7">
    <source>
        <dbReference type="ARBA" id="ARBA00023157"/>
    </source>
</evidence>
<evidence type="ECO:0000259" key="12">
    <source>
        <dbReference type="PROSITE" id="PS50835"/>
    </source>
</evidence>
<evidence type="ECO:0000256" key="6">
    <source>
        <dbReference type="ARBA" id="ARBA00023136"/>
    </source>
</evidence>
<feature type="signal peptide" evidence="11">
    <location>
        <begin position="1"/>
        <end position="30"/>
    </location>
</feature>
<dbReference type="PANTHER" id="PTHR13869:SF20">
    <property type="entry name" value="MYELIN PROTEIN ZERO-LIKE PROTEIN 3"/>
    <property type="match status" value="1"/>
</dbReference>
<dbReference type="InterPro" id="IPR000920">
    <property type="entry name" value="Myelin_P0-rel"/>
</dbReference>
<gene>
    <name evidence="13" type="ORF">AAFF_G00345930</name>
</gene>
<dbReference type="InterPro" id="IPR007110">
    <property type="entry name" value="Ig-like_dom"/>
</dbReference>
<evidence type="ECO:0000313" key="14">
    <source>
        <dbReference type="Proteomes" id="UP001221898"/>
    </source>
</evidence>
<keyword evidence="7" id="KW-1015">Disulfide bond</keyword>
<dbReference type="InterPro" id="IPR036179">
    <property type="entry name" value="Ig-like_dom_sf"/>
</dbReference>
<feature type="domain" description="Ig-like" evidence="12">
    <location>
        <begin position="30"/>
        <end position="145"/>
    </location>
</feature>
<protein>
    <recommendedName>
        <fullName evidence="12">Ig-like domain-containing protein</fullName>
    </recommendedName>
</protein>
<name>A0AAD7WP02_9TELE</name>
<organism evidence="13 14">
    <name type="scientific">Aldrovandia affinis</name>
    <dbReference type="NCBI Taxonomy" id="143900"/>
    <lineage>
        <taxon>Eukaryota</taxon>
        <taxon>Metazoa</taxon>
        <taxon>Chordata</taxon>
        <taxon>Craniata</taxon>
        <taxon>Vertebrata</taxon>
        <taxon>Euteleostomi</taxon>
        <taxon>Actinopterygii</taxon>
        <taxon>Neopterygii</taxon>
        <taxon>Teleostei</taxon>
        <taxon>Notacanthiformes</taxon>
        <taxon>Halosauridae</taxon>
        <taxon>Aldrovandia</taxon>
    </lineage>
</organism>
<evidence type="ECO:0000256" key="4">
    <source>
        <dbReference type="ARBA" id="ARBA00022729"/>
    </source>
</evidence>
<comment type="caution">
    <text evidence="13">The sequence shown here is derived from an EMBL/GenBank/DDBJ whole genome shotgun (WGS) entry which is preliminary data.</text>
</comment>
<evidence type="ECO:0000256" key="8">
    <source>
        <dbReference type="ARBA" id="ARBA00023180"/>
    </source>
</evidence>
<dbReference type="InterPro" id="IPR003599">
    <property type="entry name" value="Ig_sub"/>
</dbReference>
<evidence type="ECO:0000256" key="1">
    <source>
        <dbReference type="ARBA" id="ARBA00004479"/>
    </source>
</evidence>
<keyword evidence="6 10" id="KW-0472">Membrane</keyword>
<evidence type="ECO:0000256" key="9">
    <source>
        <dbReference type="ARBA" id="ARBA00023319"/>
    </source>
</evidence>
<keyword evidence="14" id="KW-1185">Reference proteome</keyword>
<keyword evidence="8" id="KW-0325">Glycoprotein</keyword>
<dbReference type="InterPro" id="IPR013783">
    <property type="entry name" value="Ig-like_fold"/>
</dbReference>
<dbReference type="InterPro" id="IPR013106">
    <property type="entry name" value="Ig_V-set"/>
</dbReference>
<keyword evidence="4 11" id="KW-0732">Signal</keyword>